<dbReference type="Proteomes" id="UP000198362">
    <property type="component" value="Unassembled WGS sequence"/>
</dbReference>
<keyword evidence="1" id="KW-0812">Transmembrane</keyword>
<organism evidence="2 3">
    <name type="scientific">Asanoa hainanensis</name>
    <dbReference type="NCBI Taxonomy" id="560556"/>
    <lineage>
        <taxon>Bacteria</taxon>
        <taxon>Bacillati</taxon>
        <taxon>Actinomycetota</taxon>
        <taxon>Actinomycetes</taxon>
        <taxon>Micromonosporales</taxon>
        <taxon>Micromonosporaceae</taxon>
        <taxon>Asanoa</taxon>
    </lineage>
</organism>
<gene>
    <name evidence="2" type="ORF">SAMN05421812_12453</name>
</gene>
<dbReference type="EMBL" id="FZPH01000024">
    <property type="protein sequence ID" value="SNT65604.1"/>
    <property type="molecule type" value="Genomic_DNA"/>
</dbReference>
<protein>
    <recommendedName>
        <fullName evidence="4">CU044_5270 family protein</fullName>
    </recommendedName>
</protein>
<keyword evidence="1" id="KW-1133">Transmembrane helix</keyword>
<keyword evidence="1" id="KW-0472">Membrane</keyword>
<dbReference type="AlphaFoldDB" id="A0A239PG98"/>
<evidence type="ECO:0008006" key="4">
    <source>
        <dbReference type="Google" id="ProtNLM"/>
    </source>
</evidence>
<reference evidence="2 3" key="1">
    <citation type="submission" date="2017-06" db="EMBL/GenBank/DDBJ databases">
        <authorList>
            <person name="Kim H.J."/>
            <person name="Triplett B.A."/>
        </authorList>
    </citation>
    <scope>NUCLEOTIDE SEQUENCE [LARGE SCALE GENOMIC DNA]</scope>
    <source>
        <strain evidence="2 3">CGMCC 4.5593</strain>
    </source>
</reference>
<accession>A0A239PG98</accession>
<sequence>MNDVRDELARLLPRPAERDLPGDRHQQLREALLTNLSTSEHSARLRLRPLAYLVSGLAVCAAVAVAAIAIGGGPRPVTSAEQILLAAATTAARTPEGTGAYWHVNVRSSDGGLYETWTARDGRTWFTYRTEDSAPATPGTRPGPVKIVEAASVAPFSLGGAAVTLETIQTLPTEEKALSARIDEIIAAADVRTSAGVLTAEQRERAVLQSLVSLVSQLPAPPAVRAAAFRAFAAYPNVENTDEGLLISFFAGEPPARLVVDPTTARVTRTNVVVTADGGFLSAADGSTFDLTSEWTDAPPS</sequence>
<evidence type="ECO:0000256" key="1">
    <source>
        <dbReference type="SAM" id="Phobius"/>
    </source>
</evidence>
<proteinExistence type="predicted"/>
<keyword evidence="3" id="KW-1185">Reference proteome</keyword>
<dbReference type="OrthoDB" id="3532098at2"/>
<dbReference type="RefSeq" id="WP_089255286.1">
    <property type="nucleotide sequence ID" value="NZ_FZPH01000024.1"/>
</dbReference>
<name>A0A239PG98_9ACTN</name>
<evidence type="ECO:0000313" key="3">
    <source>
        <dbReference type="Proteomes" id="UP000198362"/>
    </source>
</evidence>
<feature type="transmembrane region" description="Helical" evidence="1">
    <location>
        <begin position="50"/>
        <end position="72"/>
    </location>
</feature>
<evidence type="ECO:0000313" key="2">
    <source>
        <dbReference type="EMBL" id="SNT65604.1"/>
    </source>
</evidence>